<reference evidence="1" key="1">
    <citation type="submission" date="2022-10" db="EMBL/GenBank/DDBJ databases">
        <title>The complete genomes of actinobacterial strains from the NBC collection.</title>
        <authorList>
            <person name="Joergensen T.S."/>
            <person name="Alvarez Arevalo M."/>
            <person name="Sterndorff E.B."/>
            <person name="Faurdal D."/>
            <person name="Vuksanovic O."/>
            <person name="Mourched A.-S."/>
            <person name="Charusanti P."/>
            <person name="Shaw S."/>
            <person name="Blin K."/>
            <person name="Weber T."/>
        </authorList>
    </citation>
    <scope>NUCLEOTIDE SEQUENCE</scope>
    <source>
        <strain evidence="1">NBC_00222</strain>
    </source>
</reference>
<dbReference type="Pfam" id="PF13563">
    <property type="entry name" value="2_5_RNA_ligase2"/>
    <property type="match status" value="1"/>
</dbReference>
<dbReference type="SUPFAM" id="SSF55144">
    <property type="entry name" value="LigT-like"/>
    <property type="match status" value="1"/>
</dbReference>
<protein>
    <submittedName>
        <fullName evidence="1">2'-5' RNA ligase family protein</fullName>
    </submittedName>
</protein>
<name>A0ABZ1U9T9_9ACTN</name>
<organism evidence="1 2">
    <name type="scientific">Kitasatospora purpeofusca</name>
    <dbReference type="NCBI Taxonomy" id="67352"/>
    <lineage>
        <taxon>Bacteria</taxon>
        <taxon>Bacillati</taxon>
        <taxon>Actinomycetota</taxon>
        <taxon>Actinomycetes</taxon>
        <taxon>Kitasatosporales</taxon>
        <taxon>Streptomycetaceae</taxon>
        <taxon>Kitasatospora</taxon>
    </lineage>
</organism>
<keyword evidence="1" id="KW-0436">Ligase</keyword>
<keyword evidence="2" id="KW-1185">Reference proteome</keyword>
<accession>A0ABZ1U9T9</accession>
<evidence type="ECO:0000313" key="1">
    <source>
        <dbReference type="EMBL" id="WUQ87943.1"/>
    </source>
</evidence>
<proteinExistence type="predicted"/>
<dbReference type="Proteomes" id="UP001432222">
    <property type="component" value="Chromosome"/>
</dbReference>
<sequence length="180" mass="19578">MQTVELLCDPPFDRAVRTVWQRLADAGVDSLADNPHPGHRPHLTLAACARMPAGATERLDELLAEALPLTVRLTGLLSFAARSRRRVLSWAVVPTVELVQLHQRVWEVLDGAGEPSPHYIPGRWSPHLGLTRRLTPEDVTLAHTALGRHPDLTGTFTAARSFDSGTQLTRPLGAVDGTPG</sequence>
<dbReference type="Gene3D" id="3.90.1140.10">
    <property type="entry name" value="Cyclic phosphodiesterase"/>
    <property type="match status" value="1"/>
</dbReference>
<evidence type="ECO:0000313" key="2">
    <source>
        <dbReference type="Proteomes" id="UP001432222"/>
    </source>
</evidence>
<dbReference type="EMBL" id="CP108110">
    <property type="protein sequence ID" value="WUQ87943.1"/>
    <property type="molecule type" value="Genomic_DNA"/>
</dbReference>
<dbReference type="GO" id="GO:0016874">
    <property type="term" value="F:ligase activity"/>
    <property type="evidence" value="ECO:0007669"/>
    <property type="project" value="UniProtKB-KW"/>
</dbReference>
<dbReference type="InterPro" id="IPR009097">
    <property type="entry name" value="Cyclic_Pdiesterase"/>
</dbReference>
<dbReference type="RefSeq" id="WP_328958496.1">
    <property type="nucleotide sequence ID" value="NZ_CP108110.1"/>
</dbReference>
<gene>
    <name evidence="1" type="ORF">OHA16_36140</name>
</gene>